<dbReference type="InterPro" id="IPR036134">
    <property type="entry name" value="Crypto/Photolyase_FAD-like_sf"/>
</dbReference>
<evidence type="ECO:0000256" key="2">
    <source>
        <dbReference type="ARBA" id="ARBA00022827"/>
    </source>
</evidence>
<sequence>MSCADRIVWLRRDLRLHDHPALTAGGPDARVVVVREPAANGFQRALVDAALDEVRAHRTVEVFDGDPREVIPGLNPAKVWVSADFTPSGLARDRAVSDALGPGVMEAAGSAYAVDPGILRTGQGGHYKVFTPFHRAWCDYGADDPVGGLPGEDGLPVTRAWRDWCGFLRERLDGYAENRDIPAIDGTSRISGWLAVGALHPRSLLATLAVADAPEDDKEAFARELAFREFYADFLHHRPETAHSDVNPRFAGFRWNESGSEFDLWARGRTGFPIVDAGMRQLAATGWMHNRVRMLVASFLTKDLHLPWQAGAEHFRRHLVDFDVASNQHSWQWCAGTGTDASPYFRVFNPMTQGKKFDPDARYITRWVPELRGVPAGDIHAIRNLPSEYPVPIVDHAEERRDALARYEEIKGVSRDFKVRHGR</sequence>
<dbReference type="GO" id="GO:0009416">
    <property type="term" value="P:response to light stimulus"/>
    <property type="evidence" value="ECO:0007669"/>
    <property type="project" value="TreeGrafter"/>
</dbReference>
<dbReference type="InterPro" id="IPR036155">
    <property type="entry name" value="Crypto/Photolyase_N_sf"/>
</dbReference>
<dbReference type="PROSITE" id="PS00394">
    <property type="entry name" value="DNA_PHOTOLYASES_1_1"/>
    <property type="match status" value="1"/>
</dbReference>
<dbReference type="PANTHER" id="PTHR11455:SF9">
    <property type="entry name" value="CRYPTOCHROME CIRCADIAN CLOCK 5 ISOFORM X1"/>
    <property type="match status" value="1"/>
</dbReference>
<feature type="binding site" evidence="4">
    <location>
        <begin position="321"/>
        <end position="323"/>
    </location>
    <ligand>
        <name>FAD</name>
        <dbReference type="ChEBI" id="CHEBI:57692"/>
    </ligand>
</feature>
<feature type="binding site" evidence="4">
    <location>
        <begin position="224"/>
        <end position="231"/>
    </location>
    <ligand>
        <name>FAD</name>
        <dbReference type="ChEBI" id="CHEBI:57692"/>
    </ligand>
</feature>
<keyword evidence="3 6" id="KW-0157">Chromophore</keyword>
<feature type="site" description="Electron transfer via tryptophanyl radical" evidence="5">
    <location>
        <position position="255"/>
    </location>
</feature>
<dbReference type="EMBL" id="JAENIP010000012">
    <property type="protein sequence ID" value="MBK1844258.1"/>
    <property type="molecule type" value="Genomic_DNA"/>
</dbReference>
<evidence type="ECO:0000256" key="4">
    <source>
        <dbReference type="PIRSR" id="PIRSR602081-1"/>
    </source>
</evidence>
<feature type="site" description="Electron transfer via tryptophanyl radical" evidence="5">
    <location>
        <position position="308"/>
    </location>
</feature>
<evidence type="ECO:0000259" key="8">
    <source>
        <dbReference type="Pfam" id="PF03441"/>
    </source>
</evidence>
<name>A0A9Q4CBF9_9CORY</name>
<dbReference type="AlphaFoldDB" id="A0A9Q4CBF9"/>
<dbReference type="Proteomes" id="UP001070238">
    <property type="component" value="Unassembled WGS sequence"/>
</dbReference>
<dbReference type="GO" id="GO:0003677">
    <property type="term" value="F:DNA binding"/>
    <property type="evidence" value="ECO:0007669"/>
    <property type="project" value="TreeGrafter"/>
</dbReference>
<protein>
    <submittedName>
        <fullName evidence="10">Deoxyribodipyrimidine photo-lyase</fullName>
    </submittedName>
</protein>
<dbReference type="PANTHER" id="PTHR11455">
    <property type="entry name" value="CRYPTOCHROME"/>
    <property type="match status" value="1"/>
</dbReference>
<dbReference type="Pfam" id="PF00875">
    <property type="entry name" value="DNA_photolyase"/>
    <property type="match status" value="1"/>
</dbReference>
<accession>A0A9Q4CBF9</accession>
<evidence type="ECO:0000259" key="7">
    <source>
        <dbReference type="Pfam" id="PF00875"/>
    </source>
</evidence>
<feature type="binding site" evidence="4">
    <location>
        <position position="221"/>
    </location>
    <ligand>
        <name>FAD</name>
        <dbReference type="ChEBI" id="CHEBI:57692"/>
    </ligand>
</feature>
<evidence type="ECO:0000313" key="9">
    <source>
        <dbReference type="EMBL" id="MBK1844258.1"/>
    </source>
</evidence>
<proteinExistence type="inferred from homology"/>
<evidence type="ECO:0000313" key="11">
    <source>
        <dbReference type="Proteomes" id="UP000650005"/>
    </source>
</evidence>
<comment type="cofactor">
    <cofactor evidence="4">
        <name>FAD</name>
        <dbReference type="ChEBI" id="CHEBI:57692"/>
    </cofactor>
    <text evidence="4">Binds 1 FAD per subunit.</text>
</comment>
<feature type="site" description="Electron transfer via tryptophanyl radical" evidence="5">
    <location>
        <position position="331"/>
    </location>
</feature>
<dbReference type="EMBL" id="JAPMKX010000002">
    <property type="protein sequence ID" value="MCX7537825.1"/>
    <property type="molecule type" value="Genomic_DNA"/>
</dbReference>
<dbReference type="Gene3D" id="1.25.40.80">
    <property type="match status" value="1"/>
</dbReference>
<dbReference type="SUPFAM" id="SSF52425">
    <property type="entry name" value="Cryptochrome/photolyase, N-terminal domain"/>
    <property type="match status" value="1"/>
</dbReference>
<dbReference type="RefSeq" id="WP_200258219.1">
    <property type="nucleotide sequence ID" value="NZ_JAENIP020000002.1"/>
</dbReference>
<keyword evidence="2 4" id="KW-0274">FAD</keyword>
<dbReference type="GO" id="GO:0071949">
    <property type="term" value="F:FAD binding"/>
    <property type="evidence" value="ECO:0007669"/>
    <property type="project" value="TreeGrafter"/>
</dbReference>
<dbReference type="Proteomes" id="UP000650005">
    <property type="component" value="Unassembled WGS sequence"/>
</dbReference>
<reference evidence="10" key="2">
    <citation type="submission" date="2022-11" db="EMBL/GenBank/DDBJ databases">
        <title>Corynebacterium sp. isolated from Penguins.</title>
        <authorList>
            <person name="Sedlar K."/>
            <person name="Svec P."/>
        </authorList>
    </citation>
    <scope>NUCLEOTIDE SEQUENCE</scope>
    <source>
        <strain evidence="10">P5875</strain>
    </source>
</reference>
<evidence type="ECO:0000313" key="12">
    <source>
        <dbReference type="Proteomes" id="UP001070238"/>
    </source>
</evidence>
<keyword evidence="11" id="KW-1185">Reference proteome</keyword>
<keyword evidence="1 4" id="KW-0285">Flavoprotein</keyword>
<dbReference type="PROSITE" id="PS00691">
    <property type="entry name" value="DNA_PHOTOLYASES_1_2"/>
    <property type="match status" value="1"/>
</dbReference>
<dbReference type="GO" id="GO:0006139">
    <property type="term" value="P:nucleobase-containing compound metabolic process"/>
    <property type="evidence" value="ECO:0007669"/>
    <property type="project" value="UniProtKB-ARBA"/>
</dbReference>
<dbReference type="InterPro" id="IPR006050">
    <property type="entry name" value="DNA_photolyase_N"/>
</dbReference>
<dbReference type="InterPro" id="IPR018394">
    <property type="entry name" value="DNA_photolyase_1_CS_C"/>
</dbReference>
<reference evidence="9" key="1">
    <citation type="submission" date="2021-01" db="EMBL/GenBank/DDBJ databases">
        <title>Characterization of Corynebacterium spp. from penguins.</title>
        <authorList>
            <person name="Svec P."/>
        </authorList>
    </citation>
    <scope>NUCLEOTIDE SEQUENCE</scope>
    <source>
        <strain evidence="9">CCM 8835</strain>
    </source>
</reference>
<feature type="domain" description="Photolyase/cryptochrome alpha/beta" evidence="7">
    <location>
        <begin position="7"/>
        <end position="139"/>
    </location>
</feature>
<feature type="binding site" evidence="4">
    <location>
        <begin position="187"/>
        <end position="191"/>
    </location>
    <ligand>
        <name>FAD</name>
        <dbReference type="ChEBI" id="CHEBI:57692"/>
    </ligand>
</feature>
<dbReference type="Pfam" id="PF03441">
    <property type="entry name" value="FAD_binding_7"/>
    <property type="match status" value="1"/>
</dbReference>
<feature type="domain" description="Cryptochrome/DNA photolyase FAD-binding" evidence="8">
    <location>
        <begin position="221"/>
        <end position="408"/>
    </location>
</feature>
<dbReference type="Gene3D" id="1.10.579.10">
    <property type="entry name" value="DNA Cyclobutane Dipyrimidine Photolyase, subunit A, domain 3"/>
    <property type="match status" value="1"/>
</dbReference>
<dbReference type="PRINTS" id="PR00147">
    <property type="entry name" value="DNAPHOTLYASE"/>
</dbReference>
<comment type="similarity">
    <text evidence="6">Belongs to the DNA photolyase family.</text>
</comment>
<dbReference type="SUPFAM" id="SSF48173">
    <property type="entry name" value="Cryptochrome/photolyase FAD-binding domain"/>
    <property type="match status" value="1"/>
</dbReference>
<dbReference type="Gene3D" id="3.40.50.620">
    <property type="entry name" value="HUPs"/>
    <property type="match status" value="1"/>
</dbReference>
<dbReference type="InterPro" id="IPR002081">
    <property type="entry name" value="Cryptochrome/DNA_photolyase_1"/>
</dbReference>
<evidence type="ECO:0000256" key="3">
    <source>
        <dbReference type="ARBA" id="ARBA00022991"/>
    </source>
</evidence>
<dbReference type="InterPro" id="IPR014729">
    <property type="entry name" value="Rossmann-like_a/b/a_fold"/>
</dbReference>
<evidence type="ECO:0000256" key="6">
    <source>
        <dbReference type="RuleBase" id="RU004182"/>
    </source>
</evidence>
<evidence type="ECO:0000256" key="1">
    <source>
        <dbReference type="ARBA" id="ARBA00022630"/>
    </source>
</evidence>
<evidence type="ECO:0000256" key="5">
    <source>
        <dbReference type="PIRSR" id="PIRSR602081-2"/>
    </source>
</evidence>
<dbReference type="GO" id="GO:0006950">
    <property type="term" value="P:response to stress"/>
    <property type="evidence" value="ECO:0007669"/>
    <property type="project" value="UniProtKB-ARBA"/>
</dbReference>
<dbReference type="GO" id="GO:0003904">
    <property type="term" value="F:deoxyribodipyrimidine photo-lyase activity"/>
    <property type="evidence" value="ECO:0007669"/>
    <property type="project" value="TreeGrafter"/>
</dbReference>
<gene>
    <name evidence="9" type="ORF">JIM95_06645</name>
    <name evidence="10" type="ORF">OS123_04610</name>
</gene>
<organism evidence="10 12">
    <name type="scientific">Corynebacterium antarcticum</name>
    <dbReference type="NCBI Taxonomy" id="2800405"/>
    <lineage>
        <taxon>Bacteria</taxon>
        <taxon>Bacillati</taxon>
        <taxon>Actinomycetota</taxon>
        <taxon>Actinomycetes</taxon>
        <taxon>Mycobacteriales</taxon>
        <taxon>Corynebacteriaceae</taxon>
        <taxon>Corynebacterium</taxon>
    </lineage>
</organism>
<dbReference type="InterPro" id="IPR005101">
    <property type="entry name" value="Cryptochr/Photolyase_FAD-bd"/>
</dbReference>
<comment type="caution">
    <text evidence="10">The sequence shown here is derived from an EMBL/GenBank/DDBJ whole genome shotgun (WGS) entry which is preliminary data.</text>
</comment>
<evidence type="ECO:0000313" key="10">
    <source>
        <dbReference type="EMBL" id="MCX7537825.1"/>
    </source>
</evidence>
<feature type="binding site" evidence="4">
    <location>
        <position position="175"/>
    </location>
    <ligand>
        <name>FAD</name>
        <dbReference type="ChEBI" id="CHEBI:57692"/>
    </ligand>
</feature>